<evidence type="ECO:0000256" key="3">
    <source>
        <dbReference type="ARBA" id="ARBA00022692"/>
    </source>
</evidence>
<evidence type="ECO:0000256" key="7">
    <source>
        <dbReference type="SAM" id="Phobius"/>
    </source>
</evidence>
<dbReference type="NCBIfam" id="TIGR01065">
    <property type="entry name" value="hlyIII"/>
    <property type="match status" value="1"/>
</dbReference>
<feature type="binding site" evidence="6">
    <location>
        <position position="190"/>
    </location>
    <ligand>
        <name>Zn(2+)</name>
        <dbReference type="ChEBI" id="CHEBI:29105"/>
    </ligand>
</feature>
<keyword evidence="6" id="KW-0479">Metal-binding</keyword>
<evidence type="ECO:0000256" key="6">
    <source>
        <dbReference type="PIRSR" id="PIRSR604254-1"/>
    </source>
</evidence>
<feature type="transmembrane region" description="Helical" evidence="7">
    <location>
        <begin position="104"/>
        <end position="123"/>
    </location>
</feature>
<feature type="transmembrane region" description="Helical" evidence="7">
    <location>
        <begin position="43"/>
        <end position="65"/>
    </location>
</feature>
<gene>
    <name evidence="8" type="ORF">PM10SUCC1_21820</name>
</gene>
<reference evidence="8" key="1">
    <citation type="submission" date="2022-12" db="EMBL/GenBank/DDBJ databases">
        <title>Reference genome sequencing for broad-spectrum identification of bacterial and archaeal isolates by mass spectrometry.</title>
        <authorList>
            <person name="Sekiguchi Y."/>
            <person name="Tourlousse D.M."/>
        </authorList>
    </citation>
    <scope>NUCLEOTIDE SEQUENCE</scope>
    <source>
        <strain evidence="8">10succ1</strain>
    </source>
</reference>
<evidence type="ECO:0000256" key="5">
    <source>
        <dbReference type="ARBA" id="ARBA00023136"/>
    </source>
</evidence>
<comment type="subcellular location">
    <subcellularLocation>
        <location evidence="1">Endomembrane system</location>
        <topology evidence="1">Multi-pass membrane protein</topology>
    </subcellularLocation>
</comment>
<feature type="transmembrane region" description="Helical" evidence="7">
    <location>
        <begin position="160"/>
        <end position="179"/>
    </location>
</feature>
<dbReference type="InterPro" id="IPR004254">
    <property type="entry name" value="AdipoR/HlyIII-related"/>
</dbReference>
<proteinExistence type="inferred from homology"/>
<organism evidence="8 9">
    <name type="scientific">Propionigenium maris DSM 9537</name>
    <dbReference type="NCBI Taxonomy" id="1123000"/>
    <lineage>
        <taxon>Bacteria</taxon>
        <taxon>Fusobacteriati</taxon>
        <taxon>Fusobacteriota</taxon>
        <taxon>Fusobacteriia</taxon>
        <taxon>Fusobacteriales</taxon>
        <taxon>Fusobacteriaceae</taxon>
        <taxon>Propionigenium</taxon>
    </lineage>
</organism>
<dbReference type="GO" id="GO:0140911">
    <property type="term" value="F:pore-forming activity"/>
    <property type="evidence" value="ECO:0007669"/>
    <property type="project" value="InterPro"/>
</dbReference>
<keyword evidence="3 7" id="KW-0812">Transmembrane</keyword>
<keyword evidence="9" id="KW-1185">Reference proteome</keyword>
<feature type="binding site" evidence="6">
    <location>
        <position position="186"/>
    </location>
    <ligand>
        <name>Zn(2+)</name>
        <dbReference type="ChEBI" id="CHEBI:29105"/>
    </ligand>
</feature>
<feature type="transmembrane region" description="Helical" evidence="7">
    <location>
        <begin position="191"/>
        <end position="208"/>
    </location>
</feature>
<dbReference type="GO" id="GO:0046872">
    <property type="term" value="F:metal ion binding"/>
    <property type="evidence" value="ECO:0007669"/>
    <property type="project" value="UniProtKB-KW"/>
</dbReference>
<feature type="transmembrane region" description="Helical" evidence="7">
    <location>
        <begin position="77"/>
        <end position="97"/>
    </location>
</feature>
<dbReference type="AlphaFoldDB" id="A0A9W6GLN0"/>
<accession>A0A9W6GLN0</accession>
<feature type="transmembrane region" description="Helical" evidence="7">
    <location>
        <begin position="14"/>
        <end position="31"/>
    </location>
</feature>
<feature type="binding site" evidence="6">
    <location>
        <position position="64"/>
    </location>
    <ligand>
        <name>Zn(2+)</name>
        <dbReference type="ChEBI" id="CHEBI:29105"/>
    </ligand>
</feature>
<dbReference type="GO" id="GO:0012505">
    <property type="term" value="C:endomembrane system"/>
    <property type="evidence" value="ECO:0007669"/>
    <property type="project" value="UniProtKB-SubCell"/>
</dbReference>
<keyword evidence="5 7" id="KW-0472">Membrane</keyword>
<dbReference type="RefSeq" id="WP_281835962.1">
    <property type="nucleotide sequence ID" value="NZ_BSDY01000009.1"/>
</dbReference>
<evidence type="ECO:0000256" key="2">
    <source>
        <dbReference type="ARBA" id="ARBA00008488"/>
    </source>
</evidence>
<name>A0A9W6GLN0_9FUSO</name>
<keyword evidence="4 7" id="KW-1133">Transmembrane helix</keyword>
<dbReference type="InterPro" id="IPR005744">
    <property type="entry name" value="Hy-lIII"/>
</dbReference>
<dbReference type="Proteomes" id="UP001144471">
    <property type="component" value="Unassembled WGS sequence"/>
</dbReference>
<evidence type="ECO:0000313" key="9">
    <source>
        <dbReference type="Proteomes" id="UP001144471"/>
    </source>
</evidence>
<evidence type="ECO:0000313" key="8">
    <source>
        <dbReference type="EMBL" id="GLI56668.1"/>
    </source>
</evidence>
<dbReference type="Pfam" id="PF03006">
    <property type="entry name" value="HlyIII"/>
    <property type="match status" value="1"/>
</dbReference>
<keyword evidence="6" id="KW-0862">Zinc</keyword>
<evidence type="ECO:0000256" key="4">
    <source>
        <dbReference type="ARBA" id="ARBA00022989"/>
    </source>
</evidence>
<sequence>MKKYSHMEEYLNSISHYLGAGMAVVGLGFLVMRAVRLGDINHVVSFTIFGSALILLYTMSGTYHLLYPGRTKDIFKILDHSAIYILISGSYTPYLLTVVEGRSAIILLVIQWGLTLAGIIFKLKFTGRFTLVSTLIYLFMGWMVMFIFKNLKMNLDPLSLKLLIASGITYTVGAVFYLMKNVRYTHVVWHLFVVGGSVLNYLSIYYSVS</sequence>
<dbReference type="PANTHER" id="PTHR20855">
    <property type="entry name" value="ADIPOR/PROGESTIN RECEPTOR-RELATED"/>
    <property type="match status" value="1"/>
</dbReference>
<comment type="similarity">
    <text evidence="2">Belongs to the UPF0073 (Hly-III) family.</text>
</comment>
<feature type="transmembrane region" description="Helical" evidence="7">
    <location>
        <begin position="129"/>
        <end position="148"/>
    </location>
</feature>
<protein>
    <submittedName>
        <fullName evidence="8">Hemolysin III</fullName>
    </submittedName>
</protein>
<evidence type="ECO:0000256" key="1">
    <source>
        <dbReference type="ARBA" id="ARBA00004127"/>
    </source>
</evidence>
<dbReference type="PANTHER" id="PTHR20855:SF129">
    <property type="entry name" value="HEMOLYSIN-3 HOMOLOG"/>
    <property type="match status" value="1"/>
</dbReference>
<comment type="caution">
    <text evidence="8">The sequence shown here is derived from an EMBL/GenBank/DDBJ whole genome shotgun (WGS) entry which is preliminary data.</text>
</comment>
<dbReference type="EMBL" id="BSDY01000009">
    <property type="protein sequence ID" value="GLI56668.1"/>
    <property type="molecule type" value="Genomic_DNA"/>
</dbReference>
<dbReference type="GO" id="GO:0016020">
    <property type="term" value="C:membrane"/>
    <property type="evidence" value="ECO:0007669"/>
    <property type="project" value="InterPro"/>
</dbReference>